<feature type="region of interest" description="Disordered" evidence="1">
    <location>
        <begin position="1"/>
        <end position="23"/>
    </location>
</feature>
<dbReference type="AlphaFoldDB" id="A0A9W4UBI7"/>
<comment type="caution">
    <text evidence="2">The sequence shown here is derived from an EMBL/GenBank/DDBJ whole genome shotgun (WGS) entry which is preliminary data.</text>
</comment>
<gene>
    <name evidence="2" type="ORF">PDIGIT_LOCUS4266</name>
</gene>
<sequence>MTQTVSAPESLPQDSLPDWFEGDPSLPQSVSVAGCGKLAESGYTRALLRRGSGLL</sequence>
<protein>
    <submittedName>
        <fullName evidence="2">Uncharacterized protein</fullName>
    </submittedName>
</protein>
<reference evidence="2" key="1">
    <citation type="submission" date="2023-01" db="EMBL/GenBank/DDBJ databases">
        <authorList>
            <person name="Van Ghelder C."/>
            <person name="Rancurel C."/>
        </authorList>
    </citation>
    <scope>NUCLEOTIDE SEQUENCE</scope>
    <source>
        <strain evidence="2">CNCM I-4278</strain>
    </source>
</reference>
<evidence type="ECO:0000313" key="2">
    <source>
        <dbReference type="EMBL" id="CAI6330592.1"/>
    </source>
</evidence>
<dbReference type="EMBL" id="CAOQHR010000002">
    <property type="protein sequence ID" value="CAI6330592.1"/>
    <property type="molecule type" value="Genomic_DNA"/>
</dbReference>
<keyword evidence="3" id="KW-1185">Reference proteome</keyword>
<organism evidence="2 3">
    <name type="scientific">Periconia digitata</name>
    <dbReference type="NCBI Taxonomy" id="1303443"/>
    <lineage>
        <taxon>Eukaryota</taxon>
        <taxon>Fungi</taxon>
        <taxon>Dikarya</taxon>
        <taxon>Ascomycota</taxon>
        <taxon>Pezizomycotina</taxon>
        <taxon>Dothideomycetes</taxon>
        <taxon>Pleosporomycetidae</taxon>
        <taxon>Pleosporales</taxon>
        <taxon>Massarineae</taxon>
        <taxon>Periconiaceae</taxon>
        <taxon>Periconia</taxon>
    </lineage>
</organism>
<accession>A0A9W4UBI7</accession>
<proteinExistence type="predicted"/>
<evidence type="ECO:0000256" key="1">
    <source>
        <dbReference type="SAM" id="MobiDB-lite"/>
    </source>
</evidence>
<evidence type="ECO:0000313" key="3">
    <source>
        <dbReference type="Proteomes" id="UP001152607"/>
    </source>
</evidence>
<name>A0A9W4UBI7_9PLEO</name>
<dbReference type="Proteomes" id="UP001152607">
    <property type="component" value="Unassembled WGS sequence"/>
</dbReference>